<keyword evidence="2" id="KW-0378">Hydrolase</keyword>
<dbReference type="EMBL" id="OU895879">
    <property type="protein sequence ID" value="CAG9809824.1"/>
    <property type="molecule type" value="Genomic_DNA"/>
</dbReference>
<feature type="domain" description="AB hydrolase-1" evidence="3">
    <location>
        <begin position="70"/>
        <end position="326"/>
    </location>
</feature>
<dbReference type="InterPro" id="IPR000073">
    <property type="entry name" value="AB_hydrolase_1"/>
</dbReference>
<evidence type="ECO:0000313" key="5">
    <source>
        <dbReference type="Proteomes" id="UP001153620"/>
    </source>
</evidence>
<dbReference type="InterPro" id="IPR050266">
    <property type="entry name" value="AB_hydrolase_sf"/>
</dbReference>
<evidence type="ECO:0000259" key="3">
    <source>
        <dbReference type="Pfam" id="PF00561"/>
    </source>
</evidence>
<dbReference type="Pfam" id="PF00561">
    <property type="entry name" value="Abhydrolase_1"/>
    <property type="match status" value="1"/>
</dbReference>
<evidence type="ECO:0000313" key="4">
    <source>
        <dbReference type="EMBL" id="CAG9809824.1"/>
    </source>
</evidence>
<dbReference type="Proteomes" id="UP001153620">
    <property type="component" value="Chromosome 3"/>
</dbReference>
<comment type="similarity">
    <text evidence="1">Belongs to the AB hydrolase superfamily.</text>
</comment>
<keyword evidence="5" id="KW-1185">Reference proteome</keyword>
<organism evidence="4 5">
    <name type="scientific">Chironomus riparius</name>
    <dbReference type="NCBI Taxonomy" id="315576"/>
    <lineage>
        <taxon>Eukaryota</taxon>
        <taxon>Metazoa</taxon>
        <taxon>Ecdysozoa</taxon>
        <taxon>Arthropoda</taxon>
        <taxon>Hexapoda</taxon>
        <taxon>Insecta</taxon>
        <taxon>Pterygota</taxon>
        <taxon>Neoptera</taxon>
        <taxon>Endopterygota</taxon>
        <taxon>Diptera</taxon>
        <taxon>Nematocera</taxon>
        <taxon>Chironomoidea</taxon>
        <taxon>Chironomidae</taxon>
        <taxon>Chironominae</taxon>
        <taxon>Chironomus</taxon>
    </lineage>
</organism>
<gene>
    <name evidence="4" type="ORF">CHIRRI_LOCUS12644</name>
</gene>
<protein>
    <recommendedName>
        <fullName evidence="3">AB hydrolase-1 domain-containing protein</fullName>
    </recommendedName>
</protein>
<dbReference type="OrthoDB" id="190201at2759"/>
<proteinExistence type="inferred from homology"/>
<reference evidence="4" key="2">
    <citation type="submission" date="2022-10" db="EMBL/GenBank/DDBJ databases">
        <authorList>
            <consortium name="ENA_rothamsted_submissions"/>
            <consortium name="culmorum"/>
            <person name="King R."/>
        </authorList>
    </citation>
    <scope>NUCLEOTIDE SEQUENCE</scope>
</reference>
<dbReference type="SUPFAM" id="SSF53474">
    <property type="entry name" value="alpha/beta-Hydrolases"/>
    <property type="match status" value="1"/>
</dbReference>
<dbReference type="PANTHER" id="PTHR43798:SF14">
    <property type="entry name" value="SERINE HYDROLASE-LIKE PROTEIN DDB_G0286239"/>
    <property type="match status" value="1"/>
</dbReference>
<reference evidence="4" key="1">
    <citation type="submission" date="2022-01" db="EMBL/GenBank/DDBJ databases">
        <authorList>
            <person name="King R."/>
        </authorList>
    </citation>
    <scope>NUCLEOTIDE SEQUENCE</scope>
</reference>
<evidence type="ECO:0000256" key="2">
    <source>
        <dbReference type="ARBA" id="ARBA00022801"/>
    </source>
</evidence>
<dbReference type="InterPro" id="IPR029058">
    <property type="entry name" value="AB_hydrolase_fold"/>
</dbReference>
<dbReference type="AlphaFoldDB" id="A0A9N9S4I9"/>
<accession>A0A9N9S4I9</accession>
<dbReference type="GO" id="GO:0016020">
    <property type="term" value="C:membrane"/>
    <property type="evidence" value="ECO:0007669"/>
    <property type="project" value="TreeGrafter"/>
</dbReference>
<evidence type="ECO:0000256" key="1">
    <source>
        <dbReference type="ARBA" id="ARBA00008645"/>
    </source>
</evidence>
<dbReference type="PANTHER" id="PTHR43798">
    <property type="entry name" value="MONOACYLGLYCEROL LIPASE"/>
    <property type="match status" value="1"/>
</dbReference>
<dbReference type="GO" id="GO:0016787">
    <property type="term" value="F:hydrolase activity"/>
    <property type="evidence" value="ECO:0007669"/>
    <property type="project" value="UniProtKB-KW"/>
</dbReference>
<dbReference type="Gene3D" id="3.40.50.1820">
    <property type="entry name" value="alpha/beta hydrolase"/>
    <property type="match status" value="1"/>
</dbReference>
<sequence length="347" mass="40106">MKALVKGPRRIYKFFYSNPNARKQRPNQEPEPYDLLSDQEIECEVEDVTIPLPFGGNLSAKWWGPKSIRPIVCIHGWQDNAGTFDRLIPLLPKEFSYLAIDLPGHGLSDFIGPGMQYHNIVDNLYVLNHLMKEYNWDKISLIGHSMGSVLSFTFSSVFPHKTDFVIGIDALKPAVYNPVLVAKFLGDRVENFMIADKRNQEKSEPPAYTLEEMVERVVEGTQGSVDKNSAPYLLKRNIKRSNKHPGKFYFARDSRLKYSFGADYPQQVSVELAKRIDFPYMFIKATQSPYYERKEYHDEILDILKKNPRFEYHMVDSSHHLHLTEPEKIAGIIGSFIQKYRKLPSKL</sequence>
<name>A0A9N9S4I9_9DIPT</name>